<feature type="region of interest" description="Disordered" evidence="5">
    <location>
        <begin position="70"/>
        <end position="102"/>
    </location>
</feature>
<dbReference type="Pfam" id="PF07813">
    <property type="entry name" value="LTXXQ"/>
    <property type="match status" value="1"/>
</dbReference>
<feature type="signal peptide" evidence="6">
    <location>
        <begin position="1"/>
        <end position="18"/>
    </location>
</feature>
<feature type="compositionally biased region" description="Polar residues" evidence="5">
    <location>
        <begin position="72"/>
        <end position="92"/>
    </location>
</feature>
<keyword evidence="3 6" id="KW-0732">Signal</keyword>
<dbReference type="PROSITE" id="PS51257">
    <property type="entry name" value="PROKAR_LIPOPROTEIN"/>
    <property type="match status" value="1"/>
</dbReference>
<dbReference type="RefSeq" id="WP_047760820.1">
    <property type="nucleotide sequence ID" value="NZ_CP091510.1"/>
</dbReference>
<protein>
    <recommendedName>
        <fullName evidence="9">Periplasmic repressor CpxP</fullName>
    </recommendedName>
</protein>
<accession>A0A0J1C401</accession>
<name>A0A0J1C401_9NEIS</name>
<sequence>MKKVTVVSGAVLMGLALAACSSDKPQREGFKHEQGMHHFGKEAKRGDMMRGLRDLNLTDEQKAQIKKIIEQNRPQHTQPDQAQRSEFQNQMAQRRAAENSLITSPTFDEAAARELISRHSQQHTERMQRQSEIELQKLKTRHAIMQVLTPEQRQQWLEKQEKMREGRKPR</sequence>
<evidence type="ECO:0000313" key="7">
    <source>
        <dbReference type="EMBL" id="KLT73028.1"/>
    </source>
</evidence>
<evidence type="ECO:0000256" key="4">
    <source>
        <dbReference type="ARBA" id="ARBA00022764"/>
    </source>
</evidence>
<evidence type="ECO:0000256" key="1">
    <source>
        <dbReference type="ARBA" id="ARBA00004418"/>
    </source>
</evidence>
<dbReference type="PANTHER" id="PTHR38102">
    <property type="entry name" value="PERIPLASMIC CHAPERONE SPY"/>
    <property type="match status" value="1"/>
</dbReference>
<dbReference type="STRING" id="1470200.PL75_04960"/>
<feature type="region of interest" description="Disordered" evidence="5">
    <location>
        <begin position="26"/>
        <end position="47"/>
    </location>
</feature>
<dbReference type="CDD" id="cd09916">
    <property type="entry name" value="CpxP_like"/>
    <property type="match status" value="1"/>
</dbReference>
<comment type="caution">
    <text evidence="7">The sequence shown here is derived from an EMBL/GenBank/DDBJ whole genome shotgun (WGS) entry which is preliminary data.</text>
</comment>
<evidence type="ECO:0000256" key="2">
    <source>
        <dbReference type="ARBA" id="ARBA00008441"/>
    </source>
</evidence>
<evidence type="ECO:0000256" key="6">
    <source>
        <dbReference type="SAM" id="SignalP"/>
    </source>
</evidence>
<dbReference type="Proteomes" id="UP000036027">
    <property type="component" value="Unassembled WGS sequence"/>
</dbReference>
<dbReference type="Gene3D" id="1.20.120.1490">
    <property type="match status" value="1"/>
</dbReference>
<gene>
    <name evidence="7" type="ORF">PL75_04960</name>
</gene>
<feature type="region of interest" description="Disordered" evidence="5">
    <location>
        <begin position="151"/>
        <end position="170"/>
    </location>
</feature>
<dbReference type="PIRSF" id="PIRSF034445">
    <property type="entry name" value="CpxP_Spy"/>
    <property type="match status" value="1"/>
</dbReference>
<feature type="compositionally biased region" description="Basic and acidic residues" evidence="5">
    <location>
        <begin position="156"/>
        <end position="170"/>
    </location>
</feature>
<evidence type="ECO:0000256" key="3">
    <source>
        <dbReference type="ARBA" id="ARBA00022729"/>
    </source>
</evidence>
<evidence type="ECO:0008006" key="9">
    <source>
        <dbReference type="Google" id="ProtNLM"/>
    </source>
</evidence>
<dbReference type="InterPro" id="IPR012899">
    <property type="entry name" value="LTXXQ"/>
</dbReference>
<dbReference type="PATRIC" id="fig|1470200.3.peg.2154"/>
<evidence type="ECO:0000256" key="5">
    <source>
        <dbReference type="SAM" id="MobiDB-lite"/>
    </source>
</evidence>
<keyword evidence="8" id="KW-1185">Reference proteome</keyword>
<proteinExistence type="inferred from homology"/>
<comment type="similarity">
    <text evidence="2">Belongs to the CpxP/Spy family.</text>
</comment>
<dbReference type="AlphaFoldDB" id="A0A0J1C401"/>
<organism evidence="7 8">
    <name type="scientific">Neisseria arctica</name>
    <dbReference type="NCBI Taxonomy" id="1470200"/>
    <lineage>
        <taxon>Bacteria</taxon>
        <taxon>Pseudomonadati</taxon>
        <taxon>Pseudomonadota</taxon>
        <taxon>Betaproteobacteria</taxon>
        <taxon>Neisseriales</taxon>
        <taxon>Neisseriaceae</taxon>
        <taxon>Neisseria</taxon>
    </lineage>
</organism>
<keyword evidence="4" id="KW-0574">Periplasm</keyword>
<dbReference type="GO" id="GO:0051082">
    <property type="term" value="F:unfolded protein binding"/>
    <property type="evidence" value="ECO:0007669"/>
    <property type="project" value="TreeGrafter"/>
</dbReference>
<comment type="subcellular location">
    <subcellularLocation>
        <location evidence="1">Periplasm</location>
    </subcellularLocation>
</comment>
<reference evidence="7 8" key="1">
    <citation type="submission" date="2014-11" db="EMBL/GenBank/DDBJ databases">
        <title>Genome of a novel goose pathogen.</title>
        <authorList>
            <person name="Hansen C.M."/>
            <person name="Hueffer K."/>
            <person name="Choi S.C."/>
        </authorList>
    </citation>
    <scope>NUCLEOTIDE SEQUENCE [LARGE SCALE GENOMIC DNA]</scope>
    <source>
        <strain evidence="7 8">KH1503</strain>
    </source>
</reference>
<dbReference type="EMBL" id="JTDO01000006">
    <property type="protein sequence ID" value="KLT73028.1"/>
    <property type="molecule type" value="Genomic_DNA"/>
</dbReference>
<dbReference type="GO" id="GO:0030288">
    <property type="term" value="C:outer membrane-bounded periplasmic space"/>
    <property type="evidence" value="ECO:0007669"/>
    <property type="project" value="TreeGrafter"/>
</dbReference>
<feature type="chain" id="PRO_5005248759" description="Periplasmic repressor CpxP" evidence="6">
    <location>
        <begin position="19"/>
        <end position="170"/>
    </location>
</feature>
<dbReference type="PANTHER" id="PTHR38102:SF1">
    <property type="entry name" value="PERIPLASMIC CHAPERONE SPY"/>
    <property type="match status" value="1"/>
</dbReference>
<evidence type="ECO:0000313" key="8">
    <source>
        <dbReference type="Proteomes" id="UP000036027"/>
    </source>
</evidence>
<dbReference type="InterPro" id="IPR052211">
    <property type="entry name" value="Cpx_auxiliary_protein"/>
</dbReference>